<accession>A0ABY7BKD2</accession>
<protein>
    <submittedName>
        <fullName evidence="1">Uncharacterized protein</fullName>
    </submittedName>
</protein>
<evidence type="ECO:0000313" key="1">
    <source>
        <dbReference type="EMBL" id="WAM33044.1"/>
    </source>
</evidence>
<reference evidence="1" key="1">
    <citation type="submission" date="2022-12" db="EMBL/GenBank/DDBJ databases">
        <authorList>
            <person name="Bing R.G."/>
            <person name="Willard D.J."/>
            <person name="Manesh M.J.H."/>
            <person name="Laemthong T."/>
            <person name="Crosby J.R."/>
            <person name="Kelly R.M."/>
        </authorList>
    </citation>
    <scope>NUCLEOTIDE SEQUENCE</scope>
    <source>
        <strain evidence="1">DSM 8990</strain>
    </source>
</reference>
<dbReference type="EMBL" id="CP113865">
    <property type="protein sequence ID" value="WAM33044.1"/>
    <property type="molecule type" value="Genomic_DNA"/>
</dbReference>
<dbReference type="RefSeq" id="WP_157841023.1">
    <property type="nucleotide sequence ID" value="NZ_CP113865.1"/>
</dbReference>
<sequence>MFKFIQSCSEVAEEEKKLLREWFEEKGKDYILNLIDLVEAYGEFIDNFEAVIDYYIFYLEDAYKSGDFVEVIDWLYGISKSVIDRLSEKFDFNLKSELVFDLPDVFEFEKINKDSIVKTCSSNAGFYLYYKTIYGSEVNDKLGEYYFSSNSAC</sequence>
<evidence type="ECO:0000313" key="2">
    <source>
        <dbReference type="Proteomes" id="UP001164909"/>
    </source>
</evidence>
<organism evidence="1 2">
    <name type="scientific">Caldicellulosiruptor morganii</name>
    <dbReference type="NCBI Taxonomy" id="1387555"/>
    <lineage>
        <taxon>Bacteria</taxon>
        <taxon>Bacillati</taxon>
        <taxon>Bacillota</taxon>
        <taxon>Bacillota incertae sedis</taxon>
        <taxon>Caldicellulosiruptorales</taxon>
        <taxon>Caldicellulosiruptoraceae</taxon>
        <taxon>Caldicellulosiruptor</taxon>
    </lineage>
</organism>
<dbReference type="Proteomes" id="UP001164909">
    <property type="component" value="Chromosome"/>
</dbReference>
<name>A0ABY7BKD2_9FIRM</name>
<proteinExistence type="predicted"/>
<keyword evidence="2" id="KW-1185">Reference proteome</keyword>
<gene>
    <name evidence="1" type="ORF">OTK00_001505</name>
</gene>